<keyword evidence="1" id="KW-0808">Transferase</keyword>
<feature type="region of interest" description="Disordered" evidence="7">
    <location>
        <begin position="1"/>
        <end position="45"/>
    </location>
</feature>
<organism evidence="9 10">
    <name type="scientific">Kuraishia capsulata CBS 1993</name>
    <dbReference type="NCBI Taxonomy" id="1382522"/>
    <lineage>
        <taxon>Eukaryota</taxon>
        <taxon>Fungi</taxon>
        <taxon>Dikarya</taxon>
        <taxon>Ascomycota</taxon>
        <taxon>Saccharomycotina</taxon>
        <taxon>Pichiomycetes</taxon>
        <taxon>Pichiales</taxon>
        <taxon>Pichiaceae</taxon>
        <taxon>Kuraishia</taxon>
    </lineage>
</organism>
<feature type="region of interest" description="Disordered" evidence="7">
    <location>
        <begin position="250"/>
        <end position="274"/>
    </location>
</feature>
<proteinExistence type="inferred from homology"/>
<evidence type="ECO:0000256" key="1">
    <source>
        <dbReference type="ARBA" id="ARBA00022679"/>
    </source>
</evidence>
<dbReference type="PROSITE" id="PS00107">
    <property type="entry name" value="PROTEIN_KINASE_ATP"/>
    <property type="match status" value="1"/>
</dbReference>
<dbReference type="STRING" id="1382522.W6MVT9"/>
<dbReference type="GO" id="GO:0005737">
    <property type="term" value="C:cytoplasm"/>
    <property type="evidence" value="ECO:0007669"/>
    <property type="project" value="TreeGrafter"/>
</dbReference>
<dbReference type="InterPro" id="IPR000719">
    <property type="entry name" value="Prot_kinase_dom"/>
</dbReference>
<dbReference type="SUPFAM" id="SSF56112">
    <property type="entry name" value="Protein kinase-like (PK-like)"/>
    <property type="match status" value="1"/>
</dbReference>
<dbReference type="PANTHER" id="PTHR11042:SF196">
    <property type="entry name" value="MITOSIS INHIBITOR PROTEIN KINASE SWE1"/>
    <property type="match status" value="1"/>
</dbReference>
<keyword evidence="10" id="KW-1185">Reference proteome</keyword>
<gene>
    <name evidence="9" type="ORF">KUCA_T00002492001</name>
</gene>
<dbReference type="GO" id="GO:0110031">
    <property type="term" value="P:negative regulation of G2/MI transition of meiotic cell cycle"/>
    <property type="evidence" value="ECO:0007669"/>
    <property type="project" value="TreeGrafter"/>
</dbReference>
<evidence type="ECO:0000256" key="2">
    <source>
        <dbReference type="ARBA" id="ARBA00022741"/>
    </source>
</evidence>
<feature type="region of interest" description="Disordered" evidence="7">
    <location>
        <begin position="782"/>
        <end position="801"/>
    </location>
</feature>
<evidence type="ECO:0000313" key="10">
    <source>
        <dbReference type="Proteomes" id="UP000019384"/>
    </source>
</evidence>
<dbReference type="InterPro" id="IPR008271">
    <property type="entry name" value="Ser/Thr_kinase_AS"/>
</dbReference>
<feature type="compositionally biased region" description="Polar residues" evidence="7">
    <location>
        <begin position="141"/>
        <end position="156"/>
    </location>
</feature>
<dbReference type="Pfam" id="PF00069">
    <property type="entry name" value="Pkinase"/>
    <property type="match status" value="1"/>
</dbReference>
<protein>
    <recommendedName>
        <fullName evidence="8">Protein kinase domain-containing protein</fullName>
    </recommendedName>
</protein>
<dbReference type="GO" id="GO:0005634">
    <property type="term" value="C:nucleus"/>
    <property type="evidence" value="ECO:0007669"/>
    <property type="project" value="TreeGrafter"/>
</dbReference>
<evidence type="ECO:0000256" key="4">
    <source>
        <dbReference type="ARBA" id="ARBA00022840"/>
    </source>
</evidence>
<dbReference type="InterPro" id="IPR017441">
    <property type="entry name" value="Protein_kinase_ATP_BS"/>
</dbReference>
<accession>W6MVT9</accession>
<dbReference type="InterPro" id="IPR050339">
    <property type="entry name" value="CC_SR_Kinase"/>
</dbReference>
<dbReference type="Gene3D" id="1.10.510.10">
    <property type="entry name" value="Transferase(Phosphotransferase) domain 1"/>
    <property type="match status" value="1"/>
</dbReference>
<evidence type="ECO:0000259" key="8">
    <source>
        <dbReference type="PROSITE" id="PS50011"/>
    </source>
</evidence>
<dbReference type="RefSeq" id="XP_022458523.1">
    <property type="nucleotide sequence ID" value="XM_022602749.1"/>
</dbReference>
<name>W6MVT9_9ASCO</name>
<evidence type="ECO:0000313" key="9">
    <source>
        <dbReference type="EMBL" id="CDK26520.1"/>
    </source>
</evidence>
<dbReference type="Gene3D" id="3.30.200.20">
    <property type="entry name" value="Phosphorylase Kinase, domain 1"/>
    <property type="match status" value="1"/>
</dbReference>
<feature type="compositionally biased region" description="Polar residues" evidence="7">
    <location>
        <begin position="18"/>
        <end position="28"/>
    </location>
</feature>
<dbReference type="GO" id="GO:0004713">
    <property type="term" value="F:protein tyrosine kinase activity"/>
    <property type="evidence" value="ECO:0007669"/>
    <property type="project" value="TreeGrafter"/>
</dbReference>
<dbReference type="PANTHER" id="PTHR11042">
    <property type="entry name" value="EUKARYOTIC TRANSLATION INITIATION FACTOR 2-ALPHA KINASE EIF2-ALPHA KINASE -RELATED"/>
    <property type="match status" value="1"/>
</dbReference>
<dbReference type="InterPro" id="IPR011009">
    <property type="entry name" value="Kinase-like_dom_sf"/>
</dbReference>
<keyword evidence="4 6" id="KW-0067">ATP-binding</keyword>
<dbReference type="GO" id="GO:0005524">
    <property type="term" value="F:ATP binding"/>
    <property type="evidence" value="ECO:0007669"/>
    <property type="project" value="UniProtKB-UniRule"/>
</dbReference>
<evidence type="ECO:0000256" key="6">
    <source>
        <dbReference type="PROSITE-ProRule" id="PRU10141"/>
    </source>
</evidence>
<dbReference type="SMART" id="SM00220">
    <property type="entry name" value="S_TKc"/>
    <property type="match status" value="1"/>
</dbReference>
<reference evidence="9" key="2">
    <citation type="submission" date="2014-02" db="EMBL/GenBank/DDBJ databases">
        <title>Complete DNA sequence of /Kuraishia capsulata/ illustrates novel genomic features among budding yeasts (/Saccharomycotina/).</title>
        <authorList>
            <person name="Morales L."/>
            <person name="Noel B."/>
            <person name="Porcel B."/>
            <person name="Marcet-Houben M."/>
            <person name="Hullo M-F."/>
            <person name="Sacerdot C."/>
            <person name="Tekaia F."/>
            <person name="Leh-Louis V."/>
            <person name="Despons L."/>
            <person name="Khanna V."/>
            <person name="Aury J-M."/>
            <person name="Barbe V."/>
            <person name="Couloux A."/>
            <person name="Labadie K."/>
            <person name="Pelletier E."/>
            <person name="Souciet J-L."/>
            <person name="Boekhout T."/>
            <person name="Gabaldon T."/>
            <person name="Wincker P."/>
            <person name="Dujon B."/>
        </authorList>
    </citation>
    <scope>NUCLEOTIDE SEQUENCE</scope>
    <source>
        <strain evidence="9">CBS 1993</strain>
    </source>
</reference>
<feature type="compositionally biased region" description="Low complexity" evidence="7">
    <location>
        <begin position="785"/>
        <end position="795"/>
    </location>
</feature>
<feature type="region of interest" description="Disordered" evidence="7">
    <location>
        <begin position="182"/>
        <end position="227"/>
    </location>
</feature>
<reference evidence="9" key="1">
    <citation type="submission" date="2013-12" db="EMBL/GenBank/DDBJ databases">
        <authorList>
            <person name="Genoscope - CEA"/>
        </authorList>
    </citation>
    <scope>NUCLEOTIDE SEQUENCE</scope>
    <source>
        <strain evidence="9">CBS 1993</strain>
    </source>
</reference>
<dbReference type="GO" id="GO:0030447">
    <property type="term" value="P:filamentous growth"/>
    <property type="evidence" value="ECO:0007669"/>
    <property type="project" value="UniProtKB-ARBA"/>
</dbReference>
<dbReference type="Proteomes" id="UP000019384">
    <property type="component" value="Unassembled WGS sequence"/>
</dbReference>
<feature type="domain" description="Protein kinase" evidence="8">
    <location>
        <begin position="541"/>
        <end position="860"/>
    </location>
</feature>
<evidence type="ECO:0000256" key="7">
    <source>
        <dbReference type="SAM" id="MobiDB-lite"/>
    </source>
</evidence>
<feature type="region of interest" description="Disordered" evidence="7">
    <location>
        <begin position="304"/>
        <end position="348"/>
    </location>
</feature>
<keyword evidence="3" id="KW-0418">Kinase</keyword>
<feature type="region of interest" description="Disordered" evidence="7">
    <location>
        <begin position="95"/>
        <end position="167"/>
    </location>
</feature>
<dbReference type="AlphaFoldDB" id="W6MVT9"/>
<evidence type="ECO:0000256" key="5">
    <source>
        <dbReference type="ARBA" id="ARBA00037982"/>
    </source>
</evidence>
<feature type="binding site" evidence="6">
    <location>
        <position position="570"/>
    </location>
    <ligand>
        <name>ATP</name>
        <dbReference type="ChEBI" id="CHEBI:30616"/>
    </ligand>
</feature>
<dbReference type="PROSITE" id="PS50011">
    <property type="entry name" value="PROTEIN_KINASE_DOM"/>
    <property type="match status" value="1"/>
</dbReference>
<dbReference type="OrthoDB" id="5337378at2759"/>
<dbReference type="GeneID" id="34519911"/>
<keyword evidence="2 6" id="KW-0547">Nucleotide-binding</keyword>
<evidence type="ECO:0000256" key="3">
    <source>
        <dbReference type="ARBA" id="ARBA00022777"/>
    </source>
</evidence>
<sequence length="921" mass="100702">MSGPFFGAPNTRKRALYSPSSNSKQQLQPGPIALSASTQSPNMKKAALRRSAGFLNLSIETSPAKGALKADTGEVMALGVTKSFNDLNFDNATHTDEIESQENRDPRLSKDSFVDVQPRISKSHGKSPKAGSNMWALTPESIKSSSPFLNPNTVKASTKHGNDSRKMVSNFRLRKMIGFEKTNFPREMEDPSFNESPSRPARHKPKYDRNEQQTPLNNGADSFATPASFNSVKPLQTAFSSSGLLSKKGASAIPKAKPMPETPCKRPPHSSHIVDINDSFGSANTSYGSMASVMTTNLPGNATHSTTIDQISPAGLRRTPNYRATDGKTARSGGSRSGSGGKKLPRSEMAINTSDLQSCILRFANEFDDFYDDENGSNSSIFRDGDVSGTKMDVDANLDLENLDNFESFSNLDSFDNFPPTPTRLGSVSSNNEVTPTKLSKATYFAKPSVLASNPQMTKVLTHEFEKPPPSPFGLTATTPRTPIESAFGSSGFPLPGQVSRTASNLSTTFDGQPTPSSSSFGNTLGITKTLMDDHLRLRFGNTVKVLGSGEFSIVYSIQEDESKPKFAVKRTKTPLGGPKTRLRKMEEVEILKILKDNSGNDPDGFEYIINLTSYWENSAHLYIMTEYCENGSLDRFLTESGKDSKLEEWRIWKILIEILMGLRYIHSCGIIHLDLKPANIFITFEGSLKIGDFGLASKTPIPPFFEREGDREYIAPEIISRRIYDKPADIFSVGLIMVEIAANIILPDNGLSWQKLRSGDLSDAGRLSSTDLAEVLANGESHLESSSTSTCSSEPVQKPTTNTSVNAIRQKLKLPQWAPSFLFDGSGTLDRLVHCMIDPNPNQRPSAADILNTYECQLVELRRKCGGVVYEGDFGPMPDESESSLVEAQLWAQLPKISALSSALVFGKESRKGSIEMILE</sequence>
<dbReference type="EMBL" id="HG793127">
    <property type="protein sequence ID" value="CDK26520.1"/>
    <property type="molecule type" value="Genomic_DNA"/>
</dbReference>
<dbReference type="HOGENOM" id="CLU_316645_0_0_1"/>
<feature type="compositionally biased region" description="Polar residues" evidence="7">
    <location>
        <begin position="212"/>
        <end position="227"/>
    </location>
</feature>
<comment type="similarity">
    <text evidence="5">Belongs to the protein kinase superfamily. Ser/Thr protein kinase family. GCN2 subfamily.</text>
</comment>
<dbReference type="PROSITE" id="PS00108">
    <property type="entry name" value="PROTEIN_KINASE_ST"/>
    <property type="match status" value="1"/>
</dbReference>
<feature type="compositionally biased region" description="Basic and acidic residues" evidence="7">
    <location>
        <begin position="95"/>
        <end position="113"/>
    </location>
</feature>